<evidence type="ECO:0000256" key="1">
    <source>
        <dbReference type="SAM" id="MobiDB-lite"/>
    </source>
</evidence>
<feature type="region of interest" description="Disordered" evidence="1">
    <location>
        <begin position="1"/>
        <end position="61"/>
    </location>
</feature>
<accession>A0A8J3GHL9</accession>
<dbReference type="AlphaFoldDB" id="A0A8J3GHL9"/>
<proteinExistence type="predicted"/>
<reference evidence="2" key="2">
    <citation type="submission" date="2020-09" db="EMBL/GenBank/DDBJ databases">
        <authorList>
            <person name="Sun Q."/>
            <person name="Kim S."/>
        </authorList>
    </citation>
    <scope>NUCLEOTIDE SEQUENCE</scope>
    <source>
        <strain evidence="2">KCTC 42097</strain>
    </source>
</reference>
<sequence length="61" mass="6586">MTDKGQPDKPANTPQSDAAPQFHKSKEGRNADGLASAEPRKVPGKKSPNSTYSQDKKSHHT</sequence>
<comment type="caution">
    <text evidence="2">The sequence shown here is derived from an EMBL/GenBank/DDBJ whole genome shotgun (WGS) entry which is preliminary data.</text>
</comment>
<evidence type="ECO:0000313" key="2">
    <source>
        <dbReference type="EMBL" id="GHC75632.1"/>
    </source>
</evidence>
<organism evidence="2 3">
    <name type="scientific">Limoniibacter endophyticus</name>
    <dbReference type="NCBI Taxonomy" id="1565040"/>
    <lineage>
        <taxon>Bacteria</taxon>
        <taxon>Pseudomonadati</taxon>
        <taxon>Pseudomonadota</taxon>
        <taxon>Alphaproteobacteria</taxon>
        <taxon>Hyphomicrobiales</taxon>
        <taxon>Bartonellaceae</taxon>
        <taxon>Limoniibacter</taxon>
    </lineage>
</organism>
<keyword evidence="3" id="KW-1185">Reference proteome</keyword>
<protein>
    <submittedName>
        <fullName evidence="2">Uncharacterized protein</fullName>
    </submittedName>
</protein>
<reference evidence="2" key="1">
    <citation type="journal article" date="2014" name="Int. J. Syst. Evol. Microbiol.">
        <title>Complete genome sequence of Corynebacterium casei LMG S-19264T (=DSM 44701T), isolated from a smear-ripened cheese.</title>
        <authorList>
            <consortium name="US DOE Joint Genome Institute (JGI-PGF)"/>
            <person name="Walter F."/>
            <person name="Albersmeier A."/>
            <person name="Kalinowski J."/>
            <person name="Ruckert C."/>
        </authorList>
    </citation>
    <scope>NUCLEOTIDE SEQUENCE</scope>
    <source>
        <strain evidence="2">KCTC 42097</strain>
    </source>
</reference>
<dbReference type="EMBL" id="BMZO01000008">
    <property type="protein sequence ID" value="GHC75632.1"/>
    <property type="molecule type" value="Genomic_DNA"/>
</dbReference>
<gene>
    <name evidence="2" type="ORF">GCM10010136_25770</name>
</gene>
<dbReference type="RefSeq" id="WP_189490800.1">
    <property type="nucleotide sequence ID" value="NZ_BMZO01000008.1"/>
</dbReference>
<dbReference type="Proteomes" id="UP000641137">
    <property type="component" value="Unassembled WGS sequence"/>
</dbReference>
<name>A0A8J3GHL9_9HYPH</name>
<evidence type="ECO:0000313" key="3">
    <source>
        <dbReference type="Proteomes" id="UP000641137"/>
    </source>
</evidence>